<feature type="transmembrane region" description="Helical" evidence="7">
    <location>
        <begin position="29"/>
        <end position="50"/>
    </location>
</feature>
<dbReference type="Pfam" id="PF13440">
    <property type="entry name" value="Polysacc_synt_3"/>
    <property type="match status" value="1"/>
</dbReference>
<dbReference type="OrthoDB" id="7605542at2"/>
<keyword evidence="4 7" id="KW-0812">Transmembrane</keyword>
<feature type="transmembrane region" description="Helical" evidence="7">
    <location>
        <begin position="458"/>
        <end position="478"/>
    </location>
</feature>
<protein>
    <submittedName>
        <fullName evidence="8">Polysaccharide biosynthesis protein</fullName>
    </submittedName>
</protein>
<keyword evidence="3" id="KW-1003">Cell membrane</keyword>
<evidence type="ECO:0000256" key="7">
    <source>
        <dbReference type="SAM" id="Phobius"/>
    </source>
</evidence>
<dbReference type="CDD" id="cd13127">
    <property type="entry name" value="MATE_tuaB_like"/>
    <property type="match status" value="1"/>
</dbReference>
<evidence type="ECO:0000256" key="5">
    <source>
        <dbReference type="ARBA" id="ARBA00022989"/>
    </source>
</evidence>
<proteinExistence type="inferred from homology"/>
<keyword evidence="6 7" id="KW-0472">Membrane</keyword>
<feature type="transmembrane region" description="Helical" evidence="7">
    <location>
        <begin position="247"/>
        <end position="264"/>
    </location>
</feature>
<dbReference type="GO" id="GO:0005886">
    <property type="term" value="C:plasma membrane"/>
    <property type="evidence" value="ECO:0007669"/>
    <property type="project" value="UniProtKB-SubCell"/>
</dbReference>
<keyword evidence="5 7" id="KW-1133">Transmembrane helix</keyword>
<feature type="transmembrane region" description="Helical" evidence="7">
    <location>
        <begin position="98"/>
        <end position="118"/>
    </location>
</feature>
<evidence type="ECO:0000313" key="8">
    <source>
        <dbReference type="EMBL" id="ABG62049.1"/>
    </source>
</evidence>
<reference evidence="8" key="1">
    <citation type="submission" date="2006-06" db="EMBL/GenBank/DDBJ databases">
        <title>Complete sequence of chromosome of Chelativorans sp. BNC1.</title>
        <authorList>
            <consortium name="US DOE Joint Genome Institute"/>
            <person name="Copeland A."/>
            <person name="Lucas S."/>
            <person name="Lapidus A."/>
            <person name="Barry K."/>
            <person name="Detter J.C."/>
            <person name="Glavina del Rio T."/>
            <person name="Hammon N."/>
            <person name="Israni S."/>
            <person name="Dalin E."/>
            <person name="Tice H."/>
            <person name="Pitluck S."/>
            <person name="Chertkov O."/>
            <person name="Brettin T."/>
            <person name="Bruce D."/>
            <person name="Han C."/>
            <person name="Tapia R."/>
            <person name="Gilna P."/>
            <person name="Schmutz J."/>
            <person name="Larimer F."/>
            <person name="Land M."/>
            <person name="Hauser L."/>
            <person name="Kyrpides N."/>
            <person name="Mikhailova N."/>
            <person name="Richardson P."/>
        </authorList>
    </citation>
    <scope>NUCLEOTIDE SEQUENCE</scope>
    <source>
        <strain evidence="8">BNC1</strain>
    </source>
</reference>
<feature type="transmembrane region" description="Helical" evidence="7">
    <location>
        <begin position="300"/>
        <end position="322"/>
    </location>
</feature>
<comment type="subcellular location">
    <subcellularLocation>
        <location evidence="1">Cell membrane</location>
        <topology evidence="1">Multi-pass membrane protein</topology>
    </subcellularLocation>
</comment>
<dbReference type="HOGENOM" id="CLU_026911_5_1_5"/>
<feature type="transmembrane region" description="Helical" evidence="7">
    <location>
        <begin position="189"/>
        <end position="212"/>
    </location>
</feature>
<organism evidence="8">
    <name type="scientific">Chelativorans sp. (strain BNC1)</name>
    <dbReference type="NCBI Taxonomy" id="266779"/>
    <lineage>
        <taxon>Bacteria</taxon>
        <taxon>Pseudomonadati</taxon>
        <taxon>Pseudomonadota</taxon>
        <taxon>Alphaproteobacteria</taxon>
        <taxon>Hyphomicrobiales</taxon>
        <taxon>Phyllobacteriaceae</taxon>
        <taxon>Chelativorans</taxon>
    </lineage>
</organism>
<evidence type="ECO:0000256" key="1">
    <source>
        <dbReference type="ARBA" id="ARBA00004651"/>
    </source>
</evidence>
<feature type="transmembrane region" description="Helical" evidence="7">
    <location>
        <begin position="431"/>
        <end position="452"/>
    </location>
</feature>
<evidence type="ECO:0000256" key="3">
    <source>
        <dbReference type="ARBA" id="ARBA00022475"/>
    </source>
</evidence>
<dbReference type="eggNOG" id="COG2244">
    <property type="taxonomic scope" value="Bacteria"/>
</dbReference>
<feature type="transmembrane region" description="Helical" evidence="7">
    <location>
        <begin position="62"/>
        <end position="86"/>
    </location>
</feature>
<comment type="similarity">
    <text evidence="2">Belongs to the polysaccharide synthase family.</text>
</comment>
<evidence type="ECO:0000256" key="4">
    <source>
        <dbReference type="ARBA" id="ARBA00022692"/>
    </source>
</evidence>
<evidence type="ECO:0000256" key="6">
    <source>
        <dbReference type="ARBA" id="ARBA00023136"/>
    </source>
</evidence>
<dbReference type="AlphaFoldDB" id="Q11KM6"/>
<dbReference type="PANTHER" id="PTHR30250">
    <property type="entry name" value="PST FAMILY PREDICTED COLANIC ACID TRANSPORTER"/>
    <property type="match status" value="1"/>
</dbReference>
<dbReference type="EMBL" id="CP000390">
    <property type="protein sequence ID" value="ABG62049.1"/>
    <property type="molecule type" value="Genomic_DNA"/>
</dbReference>
<evidence type="ECO:0000256" key="2">
    <source>
        <dbReference type="ARBA" id="ARBA00007430"/>
    </source>
</evidence>
<name>Q11KM6_CHESB</name>
<feature type="transmembrane region" description="Helical" evidence="7">
    <location>
        <begin position="163"/>
        <end position="183"/>
    </location>
</feature>
<gene>
    <name evidence="8" type="ordered locus">Meso_0649</name>
</gene>
<dbReference type="KEGG" id="mes:Meso_0649"/>
<accession>Q11KM6</accession>
<dbReference type="STRING" id="266779.Meso_0649"/>
<dbReference type="PANTHER" id="PTHR30250:SF10">
    <property type="entry name" value="LIPOPOLYSACCHARIDE BIOSYNTHESIS PROTEIN WZXC"/>
    <property type="match status" value="1"/>
</dbReference>
<sequence>MLAEGEKHQESDGAFGHLRAGRARAAVRGALWAGLNSFAPAVVAAGVFTLTSRYLTPAEYGLVMLAASISLFASAIAPAGFGEALIQRQDITKKLVDAVFWLCVASALLIYGGLLLLTPLLADFLGQPGLLALLPVVGVRVVFDQAAVVPSSLLARSMSFDKIALRTTLASLVAAAVCVPLLLMGYGTWALALSFVAASIATFSAAILSVVWKPGLSFSLGALREVARYGTFASGNRTIQLLNSDQLLIGWLMGTAPLGIFSFSRRIYQLLNDLIAGALRAVSFTMLSSLQAEHEKLKEAFLFATFASSVFSFPIFAGLAVVAGDLVPLVFGSHWVESVPALQAFCALGLLSCIGVLQSSLITSQGKVGWWMTYQAAQQILSALVILALYRFGITVVVLAIAVKTLLTWPISVALTLRILRLDAFTYARQFVAPAMASLLMFAAVLALRYAMPQAHPLLALPAEMATGALVYMAAIMAMGGRRLLRMRDLILKREAAA</sequence>
<dbReference type="InterPro" id="IPR050833">
    <property type="entry name" value="Poly_Biosynth_Transport"/>
</dbReference>
<feature type="transmembrane region" description="Helical" evidence="7">
    <location>
        <begin position="342"/>
        <end position="361"/>
    </location>
</feature>